<name>A0A3M7T2V1_BRAPC</name>
<comment type="caution">
    <text evidence="1">The sequence shown here is derived from an EMBL/GenBank/DDBJ whole genome shotgun (WGS) entry which is preliminary data.</text>
</comment>
<keyword evidence="2" id="KW-1185">Reference proteome</keyword>
<sequence length="295" mass="35330">MEKNCQKLLNSLSKRRIKNIKRPKKKSPRDVTSPDLDFNFSPDLDFNVFFKQLWFKHLPNLIILEGIKFYIIQEGSCLCSILDKFQSLQKNFYIFIFDYSLTVCMTNSNLAGIKHLNESFEKNIDCWFYIHVNQERNRHQSLLFHQTGSHTFQIKFLHKHLFYKRVYTFLSILHHLSFVFFQNLRPNRDLWVLILVLQPEKRAYWSSQFRFFHSNPFPSTLLYQTTPSQSLHSLVLQFFPNYFQFPPNVQPKEPSRPRYPRFARTFPIFSPNPLLCCFLVPFLLCPPKIHFSGMV</sequence>
<accession>A0A3M7T2V1</accession>
<dbReference type="EMBL" id="REGN01000377">
    <property type="protein sequence ID" value="RNA42346.1"/>
    <property type="molecule type" value="Genomic_DNA"/>
</dbReference>
<evidence type="ECO:0000313" key="2">
    <source>
        <dbReference type="Proteomes" id="UP000276133"/>
    </source>
</evidence>
<organism evidence="1 2">
    <name type="scientific">Brachionus plicatilis</name>
    <name type="common">Marine rotifer</name>
    <name type="synonym">Brachionus muelleri</name>
    <dbReference type="NCBI Taxonomy" id="10195"/>
    <lineage>
        <taxon>Eukaryota</taxon>
        <taxon>Metazoa</taxon>
        <taxon>Spiralia</taxon>
        <taxon>Gnathifera</taxon>
        <taxon>Rotifera</taxon>
        <taxon>Eurotatoria</taxon>
        <taxon>Monogononta</taxon>
        <taxon>Pseudotrocha</taxon>
        <taxon>Ploima</taxon>
        <taxon>Brachionidae</taxon>
        <taxon>Brachionus</taxon>
    </lineage>
</organism>
<reference evidence="1 2" key="1">
    <citation type="journal article" date="2018" name="Sci. Rep.">
        <title>Genomic signatures of local adaptation to the degree of environmental predictability in rotifers.</title>
        <authorList>
            <person name="Franch-Gras L."/>
            <person name="Hahn C."/>
            <person name="Garcia-Roger E.M."/>
            <person name="Carmona M.J."/>
            <person name="Serra M."/>
            <person name="Gomez A."/>
        </authorList>
    </citation>
    <scope>NUCLEOTIDE SEQUENCE [LARGE SCALE GENOMIC DNA]</scope>
    <source>
        <strain evidence="1">HYR1</strain>
    </source>
</reference>
<dbReference type="Proteomes" id="UP000276133">
    <property type="component" value="Unassembled WGS sequence"/>
</dbReference>
<proteinExistence type="predicted"/>
<dbReference type="AlphaFoldDB" id="A0A3M7T2V1"/>
<gene>
    <name evidence="1" type="ORF">BpHYR1_008602</name>
</gene>
<evidence type="ECO:0000313" key="1">
    <source>
        <dbReference type="EMBL" id="RNA42346.1"/>
    </source>
</evidence>
<protein>
    <submittedName>
        <fullName evidence="1">Uncharacterized protein</fullName>
    </submittedName>
</protein>